<keyword evidence="4" id="KW-1185">Reference proteome</keyword>
<evidence type="ECO:0000313" key="3">
    <source>
        <dbReference type="EMBL" id="KAE8150346.1"/>
    </source>
</evidence>
<feature type="region of interest" description="Disordered" evidence="1">
    <location>
        <begin position="906"/>
        <end position="956"/>
    </location>
</feature>
<evidence type="ECO:0000256" key="1">
    <source>
        <dbReference type="SAM" id="MobiDB-lite"/>
    </source>
</evidence>
<evidence type="ECO:0000313" key="4">
    <source>
        <dbReference type="Proteomes" id="UP000325780"/>
    </source>
</evidence>
<dbReference type="InterPro" id="IPR027417">
    <property type="entry name" value="P-loop_NTPase"/>
</dbReference>
<feature type="region of interest" description="Disordered" evidence="1">
    <location>
        <begin position="195"/>
        <end position="214"/>
    </location>
</feature>
<name>A0A5N6TVE0_ASPAV</name>
<dbReference type="EMBL" id="ML742096">
    <property type="protein sequence ID" value="KAE8150346.1"/>
    <property type="molecule type" value="Genomic_DNA"/>
</dbReference>
<dbReference type="PANTHER" id="PTHR46411">
    <property type="entry name" value="FAMILY ATPASE, PUTATIVE-RELATED"/>
    <property type="match status" value="1"/>
</dbReference>
<proteinExistence type="predicted"/>
<feature type="compositionally biased region" description="Basic and acidic residues" evidence="1">
    <location>
        <begin position="42"/>
        <end position="57"/>
    </location>
</feature>
<feature type="compositionally biased region" description="Polar residues" evidence="1">
    <location>
        <begin position="32"/>
        <end position="41"/>
    </location>
</feature>
<accession>A0A5N6TVE0</accession>
<dbReference type="Pfam" id="PF22942">
    <property type="entry name" value="DUF7025"/>
    <property type="match status" value="1"/>
</dbReference>
<sequence>MDSTLSGHLGTVPPLSAMDSSSVTGSGGEPTSLPTPASSFKPQEDGSHSKHEQEKDATGLGGDVHTTCPPSGDSALLASQIQKLHDRLAEIEKKIEKDRLGKGGLQDTHCQDSGFAEDEAILGPHYISNALKVLEREILLLKEDQKSLNDLWKTRQTLKEKRKGRDQEKNLLLKNQTGQEGELKASALDVQSERNCTRVSGDGRGNKSSGPAGALKHLPIEKLHEDPITLEATSIDPYFSIPRAGKPTVMISPYKALIYYGDAIRDTYHSLKLKLGIQNVKDPRLNETRQLPEPKGGESPIPSLFDAPGHNASTYNVAESENEKDGSEEVRDAFTTSRAAYEHLQCLIDFMDDDIKKKLESLVNCQTITFSDLWYLFKPGEEVICRNQRQVYRILHIVNPVSRRAPPGLDVHNKAMLQYKKEEYSILLTCVHLNFDGDSLGAVHREVRIYKFDGNKPVTSLEVFPLRFADRGSKEPGEATLRQKLIARGKVFLSMTSFEHMHYSGWTLDTKDEVDGDIVVDFQEAFAAEENRDDSWRPRVTHTIYSNLGKDSKPTTSSCYGEDFYSDFHVDHKRNKDYRVSLEPGDRRPRYSPILIPHSLNSIPDLETEFPDEDLLIMSYRVFGFILRSRKWAQFDLAHLSLPQTSSILGKTEPPSVNTLVEGGIDRSDHGPAQTSDTTHLDQVRRNETAFNQLVLPPGHKEMVESLVAQHFRDKYCPKKQVKDDRQFDIVRGKGKGLIILLHGAPGVGKTSTAALALAEYRAQGDRSKQVVDADAVVHLTKQDLEIVSKAYEHFILYVNEVRGQDSSRYAKSQKLRAREIDILPSVHDTHNVSQNAAAPVASLILPTSIAANPQPMHPAPASVSYGYPQYNAVGAMPPGYPYPYYPLSVHPQAPTQGQSIYGAQPAVQQGHPPDATATWSGQQQQSQLPPQQYHQYQQPPPQGTPSGPNFATNQM</sequence>
<dbReference type="OrthoDB" id="10042665at2759"/>
<feature type="domain" description="DUF7025" evidence="2">
    <location>
        <begin position="359"/>
        <end position="469"/>
    </location>
</feature>
<protein>
    <recommendedName>
        <fullName evidence="2">DUF7025 domain-containing protein</fullName>
    </recommendedName>
</protein>
<feature type="compositionally biased region" description="Basic and acidic residues" evidence="1">
    <location>
        <begin position="284"/>
        <end position="296"/>
    </location>
</feature>
<dbReference type="SUPFAM" id="SSF52540">
    <property type="entry name" value="P-loop containing nucleoside triphosphate hydrolases"/>
    <property type="match status" value="1"/>
</dbReference>
<reference evidence="3 4" key="1">
    <citation type="submission" date="2019-04" db="EMBL/GenBank/DDBJ databases">
        <title>Friends and foes A comparative genomics study of 23 Aspergillus species from section Flavi.</title>
        <authorList>
            <consortium name="DOE Joint Genome Institute"/>
            <person name="Kjaerbolling I."/>
            <person name="Vesth T."/>
            <person name="Frisvad J.C."/>
            <person name="Nybo J.L."/>
            <person name="Theobald S."/>
            <person name="Kildgaard S."/>
            <person name="Isbrandt T."/>
            <person name="Kuo A."/>
            <person name="Sato A."/>
            <person name="Lyhne E.K."/>
            <person name="Kogle M.E."/>
            <person name="Wiebenga A."/>
            <person name="Kun R.S."/>
            <person name="Lubbers R.J."/>
            <person name="Makela M.R."/>
            <person name="Barry K."/>
            <person name="Chovatia M."/>
            <person name="Clum A."/>
            <person name="Daum C."/>
            <person name="Haridas S."/>
            <person name="He G."/>
            <person name="LaButti K."/>
            <person name="Lipzen A."/>
            <person name="Mondo S."/>
            <person name="Riley R."/>
            <person name="Salamov A."/>
            <person name="Simmons B.A."/>
            <person name="Magnuson J.K."/>
            <person name="Henrissat B."/>
            <person name="Mortensen U.H."/>
            <person name="Larsen T.O."/>
            <person name="Devries R.P."/>
            <person name="Grigoriev I.V."/>
            <person name="Machida M."/>
            <person name="Baker S.E."/>
            <person name="Andersen M.R."/>
        </authorList>
    </citation>
    <scope>NUCLEOTIDE SEQUENCE [LARGE SCALE GENOMIC DNA]</scope>
    <source>
        <strain evidence="3 4">IBT 18842</strain>
    </source>
</reference>
<dbReference type="PANTHER" id="PTHR46411:SF2">
    <property type="entry name" value="AAA+ ATPASE DOMAIN-CONTAINING PROTEIN"/>
    <property type="match status" value="1"/>
</dbReference>
<dbReference type="Proteomes" id="UP000325780">
    <property type="component" value="Unassembled WGS sequence"/>
</dbReference>
<evidence type="ECO:0000259" key="2">
    <source>
        <dbReference type="Pfam" id="PF22942"/>
    </source>
</evidence>
<organism evidence="3 4">
    <name type="scientific">Aspergillus avenaceus</name>
    <dbReference type="NCBI Taxonomy" id="36643"/>
    <lineage>
        <taxon>Eukaryota</taxon>
        <taxon>Fungi</taxon>
        <taxon>Dikarya</taxon>
        <taxon>Ascomycota</taxon>
        <taxon>Pezizomycotina</taxon>
        <taxon>Eurotiomycetes</taxon>
        <taxon>Eurotiomycetidae</taxon>
        <taxon>Eurotiales</taxon>
        <taxon>Aspergillaceae</taxon>
        <taxon>Aspergillus</taxon>
        <taxon>Aspergillus subgen. Circumdati</taxon>
    </lineage>
</organism>
<feature type="compositionally biased region" description="Low complexity" evidence="1">
    <location>
        <begin position="921"/>
        <end position="938"/>
    </location>
</feature>
<gene>
    <name evidence="3" type="ORF">BDV25DRAFT_139911</name>
</gene>
<dbReference type="InterPro" id="IPR054289">
    <property type="entry name" value="DUF7025"/>
</dbReference>
<feature type="region of interest" description="Disordered" evidence="1">
    <location>
        <begin position="284"/>
        <end position="305"/>
    </location>
</feature>
<dbReference type="AlphaFoldDB" id="A0A5N6TVE0"/>
<feature type="region of interest" description="Disordered" evidence="1">
    <location>
        <begin position="1"/>
        <end position="74"/>
    </location>
</feature>